<keyword evidence="1" id="KW-0614">Plasmid</keyword>
<gene>
    <name evidence="1" type="ORF">NNIBIDOC_00185</name>
</gene>
<geneLocation type="plasmid" evidence="1">
    <name>pSa1423-160k</name>
</geneLocation>
<protein>
    <submittedName>
        <fullName evidence="1">Uncharacterized protein</fullName>
    </submittedName>
</protein>
<dbReference type="EMBL" id="MK356558">
    <property type="protein sequence ID" value="QBM91514.1"/>
    <property type="molecule type" value="Genomic_DNA"/>
</dbReference>
<sequence length="95" mass="11053">MPIRLFAISLSVKDTYIVKQWQGWIKWIWVERNDGLWNDLTGIKLNEARKIRQSNRRTLRIHIPPQTQYAMTLVITTGPASRGYIRSGISISART</sequence>
<evidence type="ECO:0000313" key="1">
    <source>
        <dbReference type="EMBL" id="QBM91514.1"/>
    </source>
</evidence>
<accession>A0A482EUK0</accession>
<reference evidence="1" key="1">
    <citation type="submission" date="2019-01" db="EMBL/GenBank/DDBJ databases">
        <title>Salmonella strain 1423 plasmid sequences.</title>
        <authorList>
            <person name="Chen K."/>
            <person name="Chen S."/>
        </authorList>
    </citation>
    <scope>NUCLEOTIDE SEQUENCE</scope>
    <source>
        <strain evidence="1">Sa1423</strain>
        <plasmid evidence="1">pSa1423-160k</plasmid>
    </source>
</reference>
<dbReference type="AlphaFoldDB" id="A0A482EUK0"/>
<proteinExistence type="predicted"/>
<name>A0A482EUK0_SALSP</name>
<organism evidence="1">
    <name type="scientific">Salmonella sp</name>
    <dbReference type="NCBI Taxonomy" id="599"/>
    <lineage>
        <taxon>Bacteria</taxon>
        <taxon>Pseudomonadati</taxon>
        <taxon>Pseudomonadota</taxon>
        <taxon>Gammaproteobacteria</taxon>
        <taxon>Enterobacterales</taxon>
        <taxon>Enterobacteriaceae</taxon>
        <taxon>Salmonella</taxon>
    </lineage>
</organism>